<name>A0A6G1HAL3_9PEZI</name>
<proteinExistence type="predicted"/>
<reference evidence="1" key="1">
    <citation type="journal article" date="2020" name="Stud. Mycol.">
        <title>101 Dothideomycetes genomes: a test case for predicting lifestyles and emergence of pathogens.</title>
        <authorList>
            <person name="Haridas S."/>
            <person name="Albert R."/>
            <person name="Binder M."/>
            <person name="Bloem J."/>
            <person name="Labutti K."/>
            <person name="Salamov A."/>
            <person name="Andreopoulos B."/>
            <person name="Baker S."/>
            <person name="Barry K."/>
            <person name="Bills G."/>
            <person name="Bluhm B."/>
            <person name="Cannon C."/>
            <person name="Castanera R."/>
            <person name="Culley D."/>
            <person name="Daum C."/>
            <person name="Ezra D."/>
            <person name="Gonzalez J."/>
            <person name="Henrissat B."/>
            <person name="Kuo A."/>
            <person name="Liang C."/>
            <person name="Lipzen A."/>
            <person name="Lutzoni F."/>
            <person name="Magnuson J."/>
            <person name="Mondo S."/>
            <person name="Nolan M."/>
            <person name="Ohm R."/>
            <person name="Pangilinan J."/>
            <person name="Park H.-J."/>
            <person name="Ramirez L."/>
            <person name="Alfaro M."/>
            <person name="Sun H."/>
            <person name="Tritt A."/>
            <person name="Yoshinaga Y."/>
            <person name="Zwiers L.-H."/>
            <person name="Turgeon B."/>
            <person name="Goodwin S."/>
            <person name="Spatafora J."/>
            <person name="Crous P."/>
            <person name="Grigoriev I."/>
        </authorList>
    </citation>
    <scope>NUCLEOTIDE SEQUENCE</scope>
    <source>
        <strain evidence="1">CBS 113979</strain>
    </source>
</reference>
<sequence length="115" mass="13073">MYSGCLRPLVFTSSCLVPRSLLHSFLRSSFNHSSQSSETDAETIEPLPTMILRDIYKCLVETYTEDEDSEDDNDITVLEYVLRYIDCCCSTLDILSPFPKRQTPIRNANATKKAP</sequence>
<dbReference type="EMBL" id="ML977143">
    <property type="protein sequence ID" value="KAF1990059.1"/>
    <property type="molecule type" value="Genomic_DNA"/>
</dbReference>
<keyword evidence="2" id="KW-1185">Reference proteome</keyword>
<dbReference type="Proteomes" id="UP000800041">
    <property type="component" value="Unassembled WGS sequence"/>
</dbReference>
<accession>A0A6G1HAL3</accession>
<protein>
    <submittedName>
        <fullName evidence="1">Uncharacterized protein</fullName>
    </submittedName>
</protein>
<evidence type="ECO:0000313" key="1">
    <source>
        <dbReference type="EMBL" id="KAF1990059.1"/>
    </source>
</evidence>
<gene>
    <name evidence="1" type="ORF">K402DRAFT_247219</name>
</gene>
<dbReference type="AlphaFoldDB" id="A0A6G1HAL3"/>
<organism evidence="1 2">
    <name type="scientific">Aulographum hederae CBS 113979</name>
    <dbReference type="NCBI Taxonomy" id="1176131"/>
    <lineage>
        <taxon>Eukaryota</taxon>
        <taxon>Fungi</taxon>
        <taxon>Dikarya</taxon>
        <taxon>Ascomycota</taxon>
        <taxon>Pezizomycotina</taxon>
        <taxon>Dothideomycetes</taxon>
        <taxon>Pleosporomycetidae</taxon>
        <taxon>Aulographales</taxon>
        <taxon>Aulographaceae</taxon>
    </lineage>
</organism>
<evidence type="ECO:0000313" key="2">
    <source>
        <dbReference type="Proteomes" id="UP000800041"/>
    </source>
</evidence>